<dbReference type="PANTHER" id="PTHR48081">
    <property type="entry name" value="AB HYDROLASE SUPERFAMILY PROTEIN C4A8.06C"/>
    <property type="match status" value="1"/>
</dbReference>
<keyword evidence="6" id="KW-1185">Reference proteome</keyword>
<proteinExistence type="inferred from homology"/>
<dbReference type="InterPro" id="IPR033140">
    <property type="entry name" value="Lipase_GDXG_put_SER_AS"/>
</dbReference>
<dbReference type="InterPro" id="IPR029058">
    <property type="entry name" value="AB_hydrolase_fold"/>
</dbReference>
<dbReference type="Pfam" id="PF07859">
    <property type="entry name" value="Abhydrolase_3"/>
    <property type="match status" value="1"/>
</dbReference>
<evidence type="ECO:0000313" key="5">
    <source>
        <dbReference type="EMBL" id="MFC6879386.1"/>
    </source>
</evidence>
<evidence type="ECO:0000259" key="4">
    <source>
        <dbReference type="Pfam" id="PF07859"/>
    </source>
</evidence>
<feature type="active site" evidence="3">
    <location>
        <position position="164"/>
    </location>
</feature>
<sequence length="334" mass="34794">MPSDSVPPGPSGPVSRRARAAAVAAACTVRPLTAVIPSGGRGIALSRWIVARALARYGPAVPGTRVQPVDGPVPGEWVRPPGPVRDDAAILYLHGSAYMLASARTHRGLTSRLAVMTGLPVFAVDYRLAPEHRFPAAADDVRAAFDWLTGQGYGPGRIAVAGDSAGGHLAVDLALQLCRDGRPGPAAMALLSPLCDLSLGLARERERTRRDPMIPAARAARLVRHYIRDADPASPRLAFTVGSGDRLPPTLIQAGGAEMLAADAEHLAALLGAAGGRCELQIWPGQMHVFQALPRLIPEAGLALGRVASFLTAELAPPTEALRPETAGTEAIPA</sequence>
<evidence type="ECO:0000256" key="2">
    <source>
        <dbReference type="ARBA" id="ARBA00022801"/>
    </source>
</evidence>
<dbReference type="InterPro" id="IPR013094">
    <property type="entry name" value="AB_hydrolase_3"/>
</dbReference>
<organism evidence="5 6">
    <name type="scientific">Actinomadura yumaensis</name>
    <dbReference type="NCBI Taxonomy" id="111807"/>
    <lineage>
        <taxon>Bacteria</taxon>
        <taxon>Bacillati</taxon>
        <taxon>Actinomycetota</taxon>
        <taxon>Actinomycetes</taxon>
        <taxon>Streptosporangiales</taxon>
        <taxon>Thermomonosporaceae</taxon>
        <taxon>Actinomadura</taxon>
    </lineage>
</organism>
<dbReference type="PROSITE" id="PS01174">
    <property type="entry name" value="LIPASE_GDXG_SER"/>
    <property type="match status" value="1"/>
</dbReference>
<dbReference type="GO" id="GO:0016787">
    <property type="term" value="F:hydrolase activity"/>
    <property type="evidence" value="ECO:0007669"/>
    <property type="project" value="UniProtKB-KW"/>
</dbReference>
<protein>
    <submittedName>
        <fullName evidence="5">Alpha/beta hydrolase</fullName>
    </submittedName>
</protein>
<reference evidence="6" key="1">
    <citation type="journal article" date="2019" name="Int. J. Syst. Evol. Microbiol.">
        <title>The Global Catalogue of Microorganisms (GCM) 10K type strain sequencing project: providing services to taxonomists for standard genome sequencing and annotation.</title>
        <authorList>
            <consortium name="The Broad Institute Genomics Platform"/>
            <consortium name="The Broad Institute Genome Sequencing Center for Infectious Disease"/>
            <person name="Wu L."/>
            <person name="Ma J."/>
        </authorList>
    </citation>
    <scope>NUCLEOTIDE SEQUENCE [LARGE SCALE GENOMIC DNA]</scope>
    <source>
        <strain evidence="6">JCM 3369</strain>
    </source>
</reference>
<accession>A0ABW2CEV0</accession>
<evidence type="ECO:0000313" key="6">
    <source>
        <dbReference type="Proteomes" id="UP001596380"/>
    </source>
</evidence>
<keyword evidence="2 5" id="KW-0378">Hydrolase</keyword>
<dbReference type="Proteomes" id="UP001596380">
    <property type="component" value="Unassembled WGS sequence"/>
</dbReference>
<gene>
    <name evidence="5" type="ORF">ACFQKB_06360</name>
</gene>
<dbReference type="InterPro" id="IPR050300">
    <property type="entry name" value="GDXG_lipolytic_enzyme"/>
</dbReference>
<comment type="similarity">
    <text evidence="1">Belongs to the 'GDXG' lipolytic enzyme family.</text>
</comment>
<feature type="domain" description="Alpha/beta hydrolase fold-3" evidence="4">
    <location>
        <begin position="90"/>
        <end position="291"/>
    </location>
</feature>
<dbReference type="RefSeq" id="WP_309239973.1">
    <property type="nucleotide sequence ID" value="NZ_JBHSXS010000002.1"/>
</dbReference>
<dbReference type="SUPFAM" id="SSF53474">
    <property type="entry name" value="alpha/beta-Hydrolases"/>
    <property type="match status" value="1"/>
</dbReference>
<name>A0ABW2CEV0_9ACTN</name>
<evidence type="ECO:0000256" key="3">
    <source>
        <dbReference type="PROSITE-ProRule" id="PRU10038"/>
    </source>
</evidence>
<dbReference type="PANTHER" id="PTHR48081:SF30">
    <property type="entry name" value="ACETYL-HYDROLASE LIPR-RELATED"/>
    <property type="match status" value="1"/>
</dbReference>
<comment type="caution">
    <text evidence="5">The sequence shown here is derived from an EMBL/GenBank/DDBJ whole genome shotgun (WGS) entry which is preliminary data.</text>
</comment>
<evidence type="ECO:0000256" key="1">
    <source>
        <dbReference type="ARBA" id="ARBA00010515"/>
    </source>
</evidence>
<dbReference type="EMBL" id="JBHSXS010000002">
    <property type="protein sequence ID" value="MFC6879386.1"/>
    <property type="molecule type" value="Genomic_DNA"/>
</dbReference>
<dbReference type="Gene3D" id="3.40.50.1820">
    <property type="entry name" value="alpha/beta hydrolase"/>
    <property type="match status" value="1"/>
</dbReference>